<evidence type="ECO:0000313" key="3">
    <source>
        <dbReference type="EMBL" id="CAD7691588.1"/>
    </source>
</evidence>
<dbReference type="Proteomes" id="UP000645828">
    <property type="component" value="Unassembled WGS sequence"/>
</dbReference>
<feature type="compositionally biased region" description="Polar residues" evidence="1">
    <location>
        <begin position="39"/>
        <end position="51"/>
    </location>
</feature>
<name>A0A811ZR71_NYCPR</name>
<evidence type="ECO:0000256" key="1">
    <source>
        <dbReference type="SAM" id="MobiDB-lite"/>
    </source>
</evidence>
<reference evidence="3" key="1">
    <citation type="submission" date="2020-12" db="EMBL/GenBank/DDBJ databases">
        <authorList>
            <consortium name="Molecular Ecology Group"/>
        </authorList>
    </citation>
    <scope>NUCLEOTIDE SEQUENCE</scope>
    <source>
        <strain evidence="3">TBG_1078</strain>
    </source>
</reference>
<dbReference type="EMBL" id="CAJHUB010000775">
    <property type="protein sequence ID" value="CAD7691588.1"/>
    <property type="molecule type" value="Genomic_DNA"/>
</dbReference>
<accession>A0A811ZR71</accession>
<proteinExistence type="predicted"/>
<dbReference type="InterPro" id="IPR047887">
    <property type="entry name" value="ARHGAP20_PH"/>
</dbReference>
<gene>
    <name evidence="3" type="ORF">NYPRO_LOCUS24382</name>
</gene>
<comment type="caution">
    <text evidence="3">The sequence shown here is derived from an EMBL/GenBank/DDBJ whole genome shotgun (WGS) entry which is preliminary data.</text>
</comment>
<dbReference type="AlphaFoldDB" id="A0A811ZR71"/>
<keyword evidence="4" id="KW-1185">Reference proteome</keyword>
<sequence length="171" mass="18458">MGIPGWRSGLAPAFGPGRDPGDPGSNPTSGSQCMEPASPSASQESVAQHYSSAPAARPQKSLGKACPETHERHLLPFRDWLVVTKGRFSRSCRFKQKLHLSALGVVSWDKEEEQDENKVGDLLISGRNALFFILASNPCIIEFPLLHLPLPSILTCALSWPPGVRDTNAGC</sequence>
<evidence type="ECO:0000259" key="2">
    <source>
        <dbReference type="Pfam" id="PF22286"/>
    </source>
</evidence>
<protein>
    <submittedName>
        <fullName evidence="3">(raccoon dog) hypothetical protein</fullName>
    </submittedName>
</protein>
<dbReference type="Pfam" id="PF22286">
    <property type="entry name" value="RHG20_PH"/>
    <property type="match status" value="1"/>
</dbReference>
<organism evidence="3 4">
    <name type="scientific">Nyctereutes procyonoides</name>
    <name type="common">Raccoon dog</name>
    <name type="synonym">Canis procyonoides</name>
    <dbReference type="NCBI Taxonomy" id="34880"/>
    <lineage>
        <taxon>Eukaryota</taxon>
        <taxon>Metazoa</taxon>
        <taxon>Chordata</taxon>
        <taxon>Craniata</taxon>
        <taxon>Vertebrata</taxon>
        <taxon>Euteleostomi</taxon>
        <taxon>Mammalia</taxon>
        <taxon>Eutheria</taxon>
        <taxon>Laurasiatheria</taxon>
        <taxon>Carnivora</taxon>
        <taxon>Caniformia</taxon>
        <taxon>Canidae</taxon>
        <taxon>Nyctereutes</taxon>
    </lineage>
</organism>
<evidence type="ECO:0000313" key="4">
    <source>
        <dbReference type="Proteomes" id="UP000645828"/>
    </source>
</evidence>
<feature type="region of interest" description="Disordered" evidence="1">
    <location>
        <begin position="1"/>
        <end position="65"/>
    </location>
</feature>
<feature type="domain" description="ARHGAP20 PH" evidence="2">
    <location>
        <begin position="68"/>
        <end position="119"/>
    </location>
</feature>